<accession>A0ABS7F3Z4</accession>
<comment type="catalytic activity">
    <reaction evidence="1">
        <text>Exolytic cleavage of the (1-&gt;4)-beta-glycosidic linkage between N-acetylmuramic acid (MurNAc) and N-acetylglucosamine (GlcNAc) residues in peptidoglycan, from either the reducing or the non-reducing ends of the peptidoglycan chains, with concomitant formation of a 1,6-anhydrobond in the MurNAc residue.</text>
        <dbReference type="EC" id="4.2.2.n1"/>
    </reaction>
</comment>
<evidence type="ECO:0000256" key="6">
    <source>
        <dbReference type="SAM" id="MobiDB-lite"/>
    </source>
</evidence>
<keyword evidence="3" id="KW-0456">Lyase</keyword>
<evidence type="ECO:0000256" key="2">
    <source>
        <dbReference type="ARBA" id="ARBA00012587"/>
    </source>
</evidence>
<feature type="chain" id="PRO_5045954511" description="peptidoglycan lytic exotransglycosylase" evidence="7">
    <location>
        <begin position="42"/>
        <end position="468"/>
    </location>
</feature>
<dbReference type="PROSITE" id="PS51318">
    <property type="entry name" value="TAT"/>
    <property type="match status" value="1"/>
</dbReference>
<reference evidence="9 10" key="1">
    <citation type="submission" date="2021-08" db="EMBL/GenBank/DDBJ databases">
        <title>Caldovatus sediminis gen. nov., sp. nov., a moderately thermophilic bacterium isolated from a hot spring.</title>
        <authorList>
            <person name="Hu C.-J."/>
            <person name="Li W.-J."/>
            <person name="Xian W.-D."/>
        </authorList>
    </citation>
    <scope>NUCLEOTIDE SEQUENCE [LARGE SCALE GENOMIC DNA]</scope>
    <source>
        <strain evidence="9 10">SYSU G05006</strain>
    </source>
</reference>
<dbReference type="PANTHER" id="PTHR30124:SF0">
    <property type="entry name" value="MEMBRANE-BOUND LYTIC MUREIN TRANSGLYCOSYLASE A"/>
    <property type="match status" value="1"/>
</dbReference>
<dbReference type="InterPro" id="IPR036908">
    <property type="entry name" value="RlpA-like_sf"/>
</dbReference>
<protein>
    <recommendedName>
        <fullName evidence="2">peptidoglycan lytic exotransglycosylase</fullName>
        <ecNumber evidence="2">4.2.2.n1</ecNumber>
    </recommendedName>
    <alternativeName>
        <fullName evidence="5">Murein hydrolase A</fullName>
    </alternativeName>
</protein>
<evidence type="ECO:0000256" key="1">
    <source>
        <dbReference type="ARBA" id="ARBA00001420"/>
    </source>
</evidence>
<dbReference type="InterPro" id="IPR005300">
    <property type="entry name" value="MltA_B"/>
</dbReference>
<proteinExistence type="predicted"/>
<dbReference type="CDD" id="cd14485">
    <property type="entry name" value="mltA_like_LT_A"/>
    <property type="match status" value="1"/>
</dbReference>
<dbReference type="Gene3D" id="2.40.240.50">
    <property type="entry name" value="Barwin-like endoglucanases"/>
    <property type="match status" value="1"/>
</dbReference>
<name>A0ABS7F3Z4_9PROT</name>
<evidence type="ECO:0000313" key="10">
    <source>
        <dbReference type="Proteomes" id="UP001519924"/>
    </source>
</evidence>
<dbReference type="PANTHER" id="PTHR30124">
    <property type="entry name" value="MEMBRANE-BOUND LYTIC MUREIN TRANSGLYCOSYLASE A"/>
    <property type="match status" value="1"/>
</dbReference>
<dbReference type="Pfam" id="PF03562">
    <property type="entry name" value="MltA"/>
    <property type="match status" value="1"/>
</dbReference>
<dbReference type="CDD" id="cd14668">
    <property type="entry name" value="mlta_B"/>
    <property type="match status" value="1"/>
</dbReference>
<dbReference type="EMBL" id="JAHZUY010000036">
    <property type="protein sequence ID" value="MBW8270333.1"/>
    <property type="molecule type" value="Genomic_DNA"/>
</dbReference>
<dbReference type="InterPro" id="IPR006311">
    <property type="entry name" value="TAT_signal"/>
</dbReference>
<sequence>MPPPPRGAVAAPGRQFLSPGVPRRAALAFLGLALLSPAAAAGERQGAAAPARAAATAPLLRPVSWHALPGWTEDRPSEALPALLESCRAFAALPAERAPDAPEQAPPPGGSPAAWRALCAEAAALRAALARPAGPAPGTEGAIAARREARARRFFERRFRPFAVAAPGLLTGYYEPILRGARAPGPSFPVPLYAPPPELAEATIAPVAQGGAPGAPAARRVWGQWRDGRLEPLPDRAAIEDGALAGRGLELVHVDDPVEAFFLHIQGSGRVVLADGTLLRLGHAGQNGHPYRAIGRILIERGEIPRERMSLQAIRAWLNAPGREGEERGRRLMRENPSFVFFRLVEGLRPDQGPIGTLGVPLTPMRSLAVDPAFVPLGAPVFLATHGEGGGGPPLRRLVVAQDTGGAIRGPARGDLFVGWGPEAGDRAGRMREPVEMFVLLPRERTAGAAPWPGRTGGERATGTPRRS</sequence>
<feature type="signal peptide" evidence="7">
    <location>
        <begin position="1"/>
        <end position="41"/>
    </location>
</feature>
<dbReference type="InterPro" id="IPR010611">
    <property type="entry name" value="3D_dom"/>
</dbReference>
<dbReference type="InterPro" id="IPR026044">
    <property type="entry name" value="MltA"/>
</dbReference>
<evidence type="ECO:0000256" key="7">
    <source>
        <dbReference type="SAM" id="SignalP"/>
    </source>
</evidence>
<evidence type="ECO:0000256" key="5">
    <source>
        <dbReference type="ARBA" id="ARBA00030918"/>
    </source>
</evidence>
<organism evidence="9 10">
    <name type="scientific">Caldovatus aquaticus</name>
    <dbReference type="NCBI Taxonomy" id="2865671"/>
    <lineage>
        <taxon>Bacteria</taxon>
        <taxon>Pseudomonadati</taxon>
        <taxon>Pseudomonadota</taxon>
        <taxon>Alphaproteobacteria</taxon>
        <taxon>Acetobacterales</taxon>
        <taxon>Roseomonadaceae</taxon>
        <taxon>Caldovatus</taxon>
    </lineage>
</organism>
<gene>
    <name evidence="9" type="ORF">K1J50_12665</name>
</gene>
<dbReference type="Pfam" id="PF06725">
    <property type="entry name" value="3D"/>
    <property type="match status" value="1"/>
</dbReference>
<keyword evidence="4" id="KW-0961">Cell wall biogenesis/degradation</keyword>
<dbReference type="Proteomes" id="UP001519924">
    <property type="component" value="Unassembled WGS sequence"/>
</dbReference>
<keyword evidence="10" id="KW-1185">Reference proteome</keyword>
<feature type="region of interest" description="Disordered" evidence="6">
    <location>
        <begin position="446"/>
        <end position="468"/>
    </location>
</feature>
<dbReference type="SUPFAM" id="SSF50685">
    <property type="entry name" value="Barwin-like endoglucanases"/>
    <property type="match status" value="1"/>
</dbReference>
<evidence type="ECO:0000256" key="3">
    <source>
        <dbReference type="ARBA" id="ARBA00023239"/>
    </source>
</evidence>
<feature type="domain" description="Lytic transglycosylase MltA" evidence="8">
    <location>
        <begin position="177"/>
        <end position="343"/>
    </location>
</feature>
<keyword evidence="7" id="KW-0732">Signal</keyword>
<evidence type="ECO:0000259" key="8">
    <source>
        <dbReference type="SMART" id="SM00925"/>
    </source>
</evidence>
<evidence type="ECO:0000313" key="9">
    <source>
        <dbReference type="EMBL" id="MBW8270333.1"/>
    </source>
</evidence>
<evidence type="ECO:0000256" key="4">
    <source>
        <dbReference type="ARBA" id="ARBA00023316"/>
    </source>
</evidence>
<comment type="caution">
    <text evidence="9">The sequence shown here is derived from an EMBL/GenBank/DDBJ whole genome shotgun (WGS) entry which is preliminary data.</text>
</comment>
<dbReference type="EC" id="4.2.2.n1" evidence="2"/>
<dbReference type="Gene3D" id="2.40.40.10">
    <property type="entry name" value="RlpA-like domain"/>
    <property type="match status" value="1"/>
</dbReference>
<dbReference type="SMART" id="SM00925">
    <property type="entry name" value="MltA"/>
    <property type="match status" value="1"/>
</dbReference>
<dbReference type="PIRSF" id="PIRSF019422">
    <property type="entry name" value="MltA"/>
    <property type="match status" value="1"/>
</dbReference>